<proteinExistence type="predicted"/>
<evidence type="ECO:0000313" key="2">
    <source>
        <dbReference type="Proteomes" id="UP000316083"/>
    </source>
</evidence>
<gene>
    <name evidence="1" type="ORF">FBZ82_12614</name>
</gene>
<dbReference type="AlphaFoldDB" id="A0A560AFV9"/>
<comment type="caution">
    <text evidence="1">The sequence shown here is derived from an EMBL/GenBank/DDBJ whole genome shotgun (WGS) entry which is preliminary data.</text>
</comment>
<reference evidence="1 2" key="1">
    <citation type="submission" date="2019-06" db="EMBL/GenBank/DDBJ databases">
        <title>Genomic Encyclopedia of Type Strains, Phase IV (KMG-V): Genome sequencing to study the core and pangenomes of soil and plant-associated prokaryotes.</title>
        <authorList>
            <person name="Whitman W."/>
        </authorList>
    </citation>
    <scope>NUCLEOTIDE SEQUENCE [LARGE SCALE GENOMIC DNA]</scope>
    <source>
        <strain evidence="1 2">BR 11796</strain>
    </source>
</reference>
<organism evidence="1 2">
    <name type="scientific">Azospirillum brasilense</name>
    <dbReference type="NCBI Taxonomy" id="192"/>
    <lineage>
        <taxon>Bacteria</taxon>
        <taxon>Pseudomonadati</taxon>
        <taxon>Pseudomonadota</taxon>
        <taxon>Alphaproteobacteria</taxon>
        <taxon>Rhodospirillales</taxon>
        <taxon>Azospirillaceae</taxon>
        <taxon>Azospirillum</taxon>
    </lineage>
</organism>
<dbReference type="EMBL" id="VITF01000026">
    <property type="protein sequence ID" value="TWA59253.1"/>
    <property type="molecule type" value="Genomic_DNA"/>
</dbReference>
<protein>
    <submittedName>
        <fullName evidence="1">Uncharacterized protein</fullName>
    </submittedName>
</protein>
<dbReference type="Proteomes" id="UP000316083">
    <property type="component" value="Unassembled WGS sequence"/>
</dbReference>
<name>A0A560AFV9_AZOBR</name>
<evidence type="ECO:0000313" key="1">
    <source>
        <dbReference type="EMBL" id="TWA59253.1"/>
    </source>
</evidence>
<accession>A0A560AFV9</accession>
<sequence length="75" mass="8461">MAGDLNTNPLLTDGVTLEYPQVDRLPDEAHHWSFALSSKKKFNAGAFHNGFLLYQPPNKKAYLISGKHRWNAALH</sequence>